<keyword evidence="3" id="KW-1185">Reference proteome</keyword>
<dbReference type="AlphaFoldDB" id="A0A9Q1HRZ4"/>
<proteinExistence type="predicted"/>
<reference evidence="2" key="1">
    <citation type="journal article" date="2023" name="Science">
        <title>Genome structures resolve the early diversification of teleost fishes.</title>
        <authorList>
            <person name="Parey E."/>
            <person name="Louis A."/>
            <person name="Montfort J."/>
            <person name="Bouchez O."/>
            <person name="Roques C."/>
            <person name="Iampietro C."/>
            <person name="Lluch J."/>
            <person name="Castinel A."/>
            <person name="Donnadieu C."/>
            <person name="Desvignes T."/>
            <person name="Floi Bucao C."/>
            <person name="Jouanno E."/>
            <person name="Wen M."/>
            <person name="Mejri S."/>
            <person name="Dirks R."/>
            <person name="Jansen H."/>
            <person name="Henkel C."/>
            <person name="Chen W.J."/>
            <person name="Zahm M."/>
            <person name="Cabau C."/>
            <person name="Klopp C."/>
            <person name="Thompson A.W."/>
            <person name="Robinson-Rechavi M."/>
            <person name="Braasch I."/>
            <person name="Lecointre G."/>
            <person name="Bobe J."/>
            <person name="Postlethwait J.H."/>
            <person name="Berthelot C."/>
            <person name="Roest Crollius H."/>
            <person name="Guiguen Y."/>
        </authorList>
    </citation>
    <scope>NUCLEOTIDE SEQUENCE</scope>
    <source>
        <strain evidence="2">Concon-B</strain>
    </source>
</reference>
<organism evidence="2 3">
    <name type="scientific">Conger conger</name>
    <name type="common">Conger eel</name>
    <name type="synonym">Muraena conger</name>
    <dbReference type="NCBI Taxonomy" id="82655"/>
    <lineage>
        <taxon>Eukaryota</taxon>
        <taxon>Metazoa</taxon>
        <taxon>Chordata</taxon>
        <taxon>Craniata</taxon>
        <taxon>Vertebrata</taxon>
        <taxon>Euteleostomi</taxon>
        <taxon>Actinopterygii</taxon>
        <taxon>Neopterygii</taxon>
        <taxon>Teleostei</taxon>
        <taxon>Anguilliformes</taxon>
        <taxon>Congridae</taxon>
        <taxon>Conger</taxon>
    </lineage>
</organism>
<evidence type="ECO:0000313" key="3">
    <source>
        <dbReference type="Proteomes" id="UP001152803"/>
    </source>
</evidence>
<sequence>MPRFLSIMIAQESKTIPIVLFPNLGHRPKLACVPKARSCDDVTAWVRCSPQPQHAYTALRSMFKSECKGKDKKTKKSHDKDKKKKARHLNALTRTERSKERRKQQRLSDLLL</sequence>
<dbReference type="Proteomes" id="UP001152803">
    <property type="component" value="Unassembled WGS sequence"/>
</dbReference>
<evidence type="ECO:0000313" key="2">
    <source>
        <dbReference type="EMBL" id="KAJ8256607.1"/>
    </source>
</evidence>
<dbReference type="EMBL" id="JAFJMO010000014">
    <property type="protein sequence ID" value="KAJ8256607.1"/>
    <property type="molecule type" value="Genomic_DNA"/>
</dbReference>
<name>A0A9Q1HRZ4_CONCO</name>
<protein>
    <submittedName>
        <fullName evidence="2">Uncharacterized protein</fullName>
    </submittedName>
</protein>
<feature type="region of interest" description="Disordered" evidence="1">
    <location>
        <begin position="67"/>
        <end position="112"/>
    </location>
</feature>
<evidence type="ECO:0000256" key="1">
    <source>
        <dbReference type="SAM" id="MobiDB-lite"/>
    </source>
</evidence>
<accession>A0A9Q1HRZ4</accession>
<gene>
    <name evidence="2" type="ORF">COCON_G00187590</name>
</gene>
<feature type="compositionally biased region" description="Basic residues" evidence="1">
    <location>
        <begin position="70"/>
        <end position="88"/>
    </location>
</feature>
<comment type="caution">
    <text evidence="2">The sequence shown here is derived from an EMBL/GenBank/DDBJ whole genome shotgun (WGS) entry which is preliminary data.</text>
</comment>